<evidence type="ECO:0000313" key="3">
    <source>
        <dbReference type="Proteomes" id="UP000323924"/>
    </source>
</evidence>
<organism evidence="2 3">
    <name type="scientific">Pseudomonas chlororaphis</name>
    <dbReference type="NCBI Taxonomy" id="587753"/>
    <lineage>
        <taxon>Bacteria</taxon>
        <taxon>Pseudomonadati</taxon>
        <taxon>Pseudomonadota</taxon>
        <taxon>Gammaproteobacteria</taxon>
        <taxon>Pseudomonadales</taxon>
        <taxon>Pseudomonadaceae</taxon>
        <taxon>Pseudomonas</taxon>
    </lineage>
</organism>
<sequence length="128" mass="14558">MTGKRAPKLFQVRYCRALEQGRGSQYSPRPPESGEKKSPDLKPDRKANLSRPPESTKAYRVKTEFTLDRLYSYRRAGVFALFFRLGSALAISNKADRSDDFSATKRCHTRAPAFKEKRGTTYFLGATE</sequence>
<accession>A0AB34C0I7</accession>
<dbReference type="EMBL" id="VWPC01000021">
    <property type="protein sequence ID" value="KAA5839524.1"/>
    <property type="molecule type" value="Genomic_DNA"/>
</dbReference>
<dbReference type="GeneID" id="93405093"/>
<dbReference type="AlphaFoldDB" id="A0AB34C0I7"/>
<feature type="compositionally biased region" description="Basic and acidic residues" evidence="1">
    <location>
        <begin position="32"/>
        <end position="47"/>
    </location>
</feature>
<protein>
    <submittedName>
        <fullName evidence="2">Uncharacterized protein</fullName>
    </submittedName>
</protein>
<evidence type="ECO:0000313" key="2">
    <source>
        <dbReference type="EMBL" id="KAA5839524.1"/>
    </source>
</evidence>
<name>A0AB34C0I7_9PSED</name>
<dbReference type="Proteomes" id="UP000323924">
    <property type="component" value="Unassembled WGS sequence"/>
</dbReference>
<comment type="caution">
    <text evidence="2">The sequence shown here is derived from an EMBL/GenBank/DDBJ whole genome shotgun (WGS) entry which is preliminary data.</text>
</comment>
<evidence type="ECO:0000256" key="1">
    <source>
        <dbReference type="SAM" id="MobiDB-lite"/>
    </source>
</evidence>
<proteinExistence type="predicted"/>
<gene>
    <name evidence="2" type="ORF">F2A38_21980</name>
</gene>
<dbReference type="RefSeq" id="WP_124298129.1">
    <property type="nucleotide sequence ID" value="NZ_CP027714.1"/>
</dbReference>
<reference evidence="2 3" key="1">
    <citation type="submission" date="2019-09" db="EMBL/GenBank/DDBJ databases">
        <authorList>
            <person name="Vacheron J."/>
            <person name="Dubost A."/>
            <person name="Prigent-Combaret C."/>
            <person name="Muller D."/>
        </authorList>
    </citation>
    <scope>NUCLEOTIDE SEQUENCE [LARGE SCALE GENOMIC DNA]</scope>
    <source>
        <strain evidence="2 3">JV497</strain>
    </source>
</reference>
<feature type="region of interest" description="Disordered" evidence="1">
    <location>
        <begin position="20"/>
        <end position="56"/>
    </location>
</feature>